<gene>
    <name evidence="1" type="ORF">ATANTOWER_013482</name>
</gene>
<sequence>TLHLPPRVPSALFLTPSLTPSLTSSHRSSTGFLEGSLCSKVDLLICCPEGPLLCSPDPQTKGLLLCSADPQTESPLLCSADLQTVSSFVAGLLHSCSATAAFLTNLQVPADAGLHGLYVSAGLLVFAFTAGCQSLYVSVSLHVSAAGR</sequence>
<dbReference type="Proteomes" id="UP001345963">
    <property type="component" value="Unassembled WGS sequence"/>
</dbReference>
<protein>
    <submittedName>
        <fullName evidence="1">Uncharacterized protein</fullName>
    </submittedName>
</protein>
<organism evidence="1 2">
    <name type="scientific">Ataeniobius toweri</name>
    <dbReference type="NCBI Taxonomy" id="208326"/>
    <lineage>
        <taxon>Eukaryota</taxon>
        <taxon>Metazoa</taxon>
        <taxon>Chordata</taxon>
        <taxon>Craniata</taxon>
        <taxon>Vertebrata</taxon>
        <taxon>Euteleostomi</taxon>
        <taxon>Actinopterygii</taxon>
        <taxon>Neopterygii</taxon>
        <taxon>Teleostei</taxon>
        <taxon>Neoteleostei</taxon>
        <taxon>Acanthomorphata</taxon>
        <taxon>Ovalentaria</taxon>
        <taxon>Atherinomorphae</taxon>
        <taxon>Cyprinodontiformes</taxon>
        <taxon>Goodeidae</taxon>
        <taxon>Ataeniobius</taxon>
    </lineage>
</organism>
<dbReference type="EMBL" id="JAHUTI010081513">
    <property type="protein sequence ID" value="MED6258866.1"/>
    <property type="molecule type" value="Genomic_DNA"/>
</dbReference>
<comment type="caution">
    <text evidence="1">The sequence shown here is derived from an EMBL/GenBank/DDBJ whole genome shotgun (WGS) entry which is preliminary data.</text>
</comment>
<feature type="non-terminal residue" evidence="1">
    <location>
        <position position="1"/>
    </location>
</feature>
<name>A0ABU7C809_9TELE</name>
<evidence type="ECO:0000313" key="2">
    <source>
        <dbReference type="Proteomes" id="UP001345963"/>
    </source>
</evidence>
<accession>A0ABU7C809</accession>
<keyword evidence="2" id="KW-1185">Reference proteome</keyword>
<evidence type="ECO:0000313" key="1">
    <source>
        <dbReference type="EMBL" id="MED6258866.1"/>
    </source>
</evidence>
<proteinExistence type="predicted"/>
<reference evidence="1 2" key="1">
    <citation type="submission" date="2021-07" db="EMBL/GenBank/DDBJ databases">
        <authorList>
            <person name="Palmer J.M."/>
        </authorList>
    </citation>
    <scope>NUCLEOTIDE SEQUENCE [LARGE SCALE GENOMIC DNA]</scope>
    <source>
        <strain evidence="1 2">AT_MEX2019</strain>
        <tissue evidence="1">Muscle</tissue>
    </source>
</reference>